<feature type="region of interest" description="Disordered" evidence="1">
    <location>
        <begin position="93"/>
        <end position="161"/>
    </location>
</feature>
<evidence type="ECO:0000256" key="1">
    <source>
        <dbReference type="SAM" id="MobiDB-lite"/>
    </source>
</evidence>
<feature type="compositionally biased region" description="Low complexity" evidence="1">
    <location>
        <begin position="127"/>
        <end position="161"/>
    </location>
</feature>
<accession>A0A0C7P086</accession>
<dbReference type="AlphaFoldDB" id="A0A0C7P086"/>
<evidence type="ECO:0000313" key="2">
    <source>
        <dbReference type="EMBL" id="CEP78953.1"/>
    </source>
</evidence>
<dbReference type="KEGG" id="dtn:DTL3_1665"/>
<dbReference type="EMBL" id="LN824141">
    <property type="protein sequence ID" value="CEP78953.1"/>
    <property type="molecule type" value="Genomic_DNA"/>
</dbReference>
<dbReference type="HOGENOM" id="CLU_1640969_0_0_0"/>
<dbReference type="Proteomes" id="UP000032809">
    <property type="component" value="Chromosome I"/>
</dbReference>
<organism evidence="2 3">
    <name type="scientific">Defluviitoga tunisiensis</name>
    <dbReference type="NCBI Taxonomy" id="1006576"/>
    <lineage>
        <taxon>Bacteria</taxon>
        <taxon>Thermotogati</taxon>
        <taxon>Thermotogota</taxon>
        <taxon>Thermotogae</taxon>
        <taxon>Petrotogales</taxon>
        <taxon>Petrotogaceae</taxon>
        <taxon>Defluviitoga</taxon>
    </lineage>
</organism>
<feature type="compositionally biased region" description="Polar residues" evidence="1">
    <location>
        <begin position="113"/>
        <end position="123"/>
    </location>
</feature>
<dbReference type="STRING" id="1006576.DTL3_1665"/>
<keyword evidence="3" id="KW-1185">Reference proteome</keyword>
<evidence type="ECO:0000313" key="3">
    <source>
        <dbReference type="Proteomes" id="UP000032809"/>
    </source>
</evidence>
<dbReference type="PATRIC" id="fig|1006576.9.peg.1660"/>
<proteinExistence type="predicted"/>
<gene>
    <name evidence="2" type="ORF">DTL3_1665</name>
</gene>
<sequence length="161" mass="18171">MEPTSAKINCTNRMVNETVLEGVTIKAFNQILRSRQDFLYHLQENVSKTIVITDTLSPDDIQARLEELQQELIKKANNKQDYDDIADEIFLNSKNRKNNQNKTATAGKEPCTRSRSYRTSSPDRTPISRSSTWHWSESSSRTSKSTKISSLSNSSPASASI</sequence>
<reference evidence="3" key="1">
    <citation type="submission" date="2014-11" db="EMBL/GenBank/DDBJ databases">
        <authorList>
            <person name="Wibberg D."/>
        </authorList>
    </citation>
    <scope>NUCLEOTIDE SEQUENCE [LARGE SCALE GENOMIC DNA]</scope>
    <source>
        <strain evidence="3">L3</strain>
    </source>
</reference>
<name>A0A0C7P086_DEFTU</name>
<protein>
    <submittedName>
        <fullName evidence="2">Uncharacterized protein</fullName>
    </submittedName>
</protein>